<feature type="domain" description="Treble clef zinc finger" evidence="1">
    <location>
        <begin position="91"/>
        <end position="124"/>
    </location>
</feature>
<evidence type="ECO:0000313" key="2">
    <source>
        <dbReference type="EMBL" id="AFQ96291.1"/>
    </source>
</evidence>
<dbReference type="EMBL" id="JX442241">
    <property type="protein sequence ID" value="AFQ96291.1"/>
    <property type="molecule type" value="Genomic_DNA"/>
</dbReference>
<dbReference type="OrthoDB" id="24132at10239"/>
<feature type="domain" description="Treble clef zinc finger" evidence="1">
    <location>
        <begin position="157"/>
        <end position="188"/>
    </location>
</feature>
<keyword evidence="3" id="KW-1185">Reference proteome</keyword>
<evidence type="ECO:0000259" key="1">
    <source>
        <dbReference type="Pfam" id="PF14311"/>
    </source>
</evidence>
<accession>J9QQK0</accession>
<gene>
    <name evidence="2" type="ORF">P70_00102</name>
</gene>
<sequence length="307" mass="35802">MVRKLTQGEYVEQVMEKNNKVEVLGKYIGNHTSILHRCKTCKHEWNARPHDIKSGSGCPKCSGKYKPTHDEYIKQVKKVNPNIEVLGKYKNNATKILHRCKTCKHVWKARPSDIKRGKGCPKCWVGSLKLTHKEYMEQVKKVNPNIAVLGKYINNVTKILHRCKTCKHVWKVAPNDIKRGKGCPKCSTGKTEKSVVEYVEKLGYKVEPQKTFEGMKYRGLLKCDLYLPELNAIIEYDGEYHYQRHWGDKDDIGLKETQKRDSIKNQFAQDNNMPILRIPYWDKDRRFELVDEFIRKLSSEGEQLTSF</sequence>
<dbReference type="GeneID" id="13827707"/>
<dbReference type="Pfam" id="PF14311">
    <property type="entry name" value="DUF4379"/>
    <property type="match status" value="3"/>
</dbReference>
<dbReference type="Gene3D" id="3.40.960.10">
    <property type="entry name" value="VSR Endonuclease"/>
    <property type="match status" value="1"/>
</dbReference>
<dbReference type="Proteomes" id="UP000006275">
    <property type="component" value="Segment"/>
</dbReference>
<proteinExistence type="predicted"/>
<evidence type="ECO:0000313" key="3">
    <source>
        <dbReference type="Proteomes" id="UP000006275"/>
    </source>
</evidence>
<reference evidence="2 3" key="1">
    <citation type="journal article" date="2012" name="J. Virol.">
        <title>Bacteriophage P70: Unique morphology and unrelatedness to other Listeria bacteriophages.</title>
        <authorList>
            <person name="Schmuki M.M."/>
            <person name="Erne D."/>
            <person name="Loessner M.J."/>
            <person name="Klumpp J."/>
        </authorList>
    </citation>
    <scope>NUCLEOTIDE SEQUENCE [LARGE SCALE GENOMIC DNA]</scope>
</reference>
<protein>
    <recommendedName>
        <fullName evidence="1">Treble clef zinc finger domain-containing protein</fullName>
    </recommendedName>
</protein>
<dbReference type="KEGG" id="vg:13827707"/>
<dbReference type="InterPro" id="IPR025487">
    <property type="entry name" value="DUF4379"/>
</dbReference>
<dbReference type="RefSeq" id="YP_006905967.1">
    <property type="nucleotide sequence ID" value="NC_018831.1"/>
</dbReference>
<feature type="domain" description="Treble clef zinc finger" evidence="1">
    <location>
        <begin position="27"/>
        <end position="64"/>
    </location>
</feature>
<name>J9QQK0_9CAUD</name>
<organism evidence="2 3">
    <name type="scientific">Listeria phage P70</name>
    <dbReference type="NCBI Taxonomy" id="1225800"/>
    <lineage>
        <taxon>Viruses</taxon>
        <taxon>Duplodnaviria</taxon>
        <taxon>Heunggongvirae</taxon>
        <taxon>Uroviricota</taxon>
        <taxon>Caudoviricetes</taxon>
        <taxon>Homburgvirus</taxon>
        <taxon>Homburgvirus P70</taxon>
    </lineage>
</organism>